<feature type="domain" description="Fructose-1-6-bisphosphatase class I N-terminal" evidence="1">
    <location>
        <begin position="14"/>
        <end position="79"/>
    </location>
</feature>
<sequence length="90" mass="9990">MKGNVGIQLKRLQSLSHFVGLANVQGEEQKKLDILSNDVFVKALISSGRTVSPQELEEDKEANFVDPALHGRYCVTEDKILLKVHQSVDS</sequence>
<dbReference type="EMBL" id="JAJJMB010011095">
    <property type="protein sequence ID" value="KAI3904545.1"/>
    <property type="molecule type" value="Genomic_DNA"/>
</dbReference>
<dbReference type="PANTHER" id="PTHR11556">
    <property type="entry name" value="FRUCTOSE-1,6-BISPHOSPHATASE-RELATED"/>
    <property type="match status" value="1"/>
</dbReference>
<dbReference type="GO" id="GO:0005986">
    <property type="term" value="P:sucrose biosynthetic process"/>
    <property type="evidence" value="ECO:0007669"/>
    <property type="project" value="TreeGrafter"/>
</dbReference>
<evidence type="ECO:0000313" key="3">
    <source>
        <dbReference type="Proteomes" id="UP001202328"/>
    </source>
</evidence>
<dbReference type="PANTHER" id="PTHR11556:SF41">
    <property type="entry name" value="FRUCTOSE-1,6-BISPHOSPHATASE, CYTOSOLIC"/>
    <property type="match status" value="1"/>
</dbReference>
<dbReference type="GO" id="GO:0006000">
    <property type="term" value="P:fructose metabolic process"/>
    <property type="evidence" value="ECO:0007669"/>
    <property type="project" value="TreeGrafter"/>
</dbReference>
<dbReference type="Gene3D" id="3.30.540.10">
    <property type="entry name" value="Fructose-1,6-Bisphosphatase, subunit A, domain 1"/>
    <property type="match status" value="1"/>
</dbReference>
<evidence type="ECO:0000259" key="1">
    <source>
        <dbReference type="Pfam" id="PF00316"/>
    </source>
</evidence>
<protein>
    <recommendedName>
        <fullName evidence="1">Fructose-1-6-bisphosphatase class I N-terminal domain-containing protein</fullName>
    </recommendedName>
</protein>
<dbReference type="Proteomes" id="UP001202328">
    <property type="component" value="Unassembled WGS sequence"/>
</dbReference>
<dbReference type="GO" id="GO:0006094">
    <property type="term" value="P:gluconeogenesis"/>
    <property type="evidence" value="ECO:0007669"/>
    <property type="project" value="TreeGrafter"/>
</dbReference>
<dbReference type="AlphaFoldDB" id="A0AAD4SF67"/>
<dbReference type="InterPro" id="IPR033391">
    <property type="entry name" value="FBPase_N"/>
</dbReference>
<name>A0AAD4SF67_9MAGN</name>
<dbReference type="InterPro" id="IPR000146">
    <property type="entry name" value="FBPase_class-1"/>
</dbReference>
<dbReference type="Pfam" id="PF00316">
    <property type="entry name" value="FBPase"/>
    <property type="match status" value="1"/>
</dbReference>
<dbReference type="GO" id="GO:0005829">
    <property type="term" value="C:cytosol"/>
    <property type="evidence" value="ECO:0007669"/>
    <property type="project" value="TreeGrafter"/>
</dbReference>
<accession>A0AAD4SF67</accession>
<reference evidence="2" key="1">
    <citation type="submission" date="2022-04" db="EMBL/GenBank/DDBJ databases">
        <title>A functionally conserved STORR gene fusion in Papaver species that diverged 16.8 million years ago.</title>
        <authorList>
            <person name="Catania T."/>
        </authorList>
    </citation>
    <scope>NUCLEOTIDE SEQUENCE</scope>
    <source>
        <strain evidence="2">S-188037</strain>
    </source>
</reference>
<dbReference type="GO" id="GO:0030388">
    <property type="term" value="P:fructose 1,6-bisphosphate metabolic process"/>
    <property type="evidence" value="ECO:0007669"/>
    <property type="project" value="TreeGrafter"/>
</dbReference>
<dbReference type="GO" id="GO:0042132">
    <property type="term" value="F:fructose 1,6-bisphosphate 1-phosphatase activity"/>
    <property type="evidence" value="ECO:0007669"/>
    <property type="project" value="TreeGrafter"/>
</dbReference>
<proteinExistence type="predicted"/>
<comment type="caution">
    <text evidence="2">The sequence shown here is derived from an EMBL/GenBank/DDBJ whole genome shotgun (WGS) entry which is preliminary data.</text>
</comment>
<keyword evidence="3" id="KW-1185">Reference proteome</keyword>
<organism evidence="2 3">
    <name type="scientific">Papaver atlanticum</name>
    <dbReference type="NCBI Taxonomy" id="357466"/>
    <lineage>
        <taxon>Eukaryota</taxon>
        <taxon>Viridiplantae</taxon>
        <taxon>Streptophyta</taxon>
        <taxon>Embryophyta</taxon>
        <taxon>Tracheophyta</taxon>
        <taxon>Spermatophyta</taxon>
        <taxon>Magnoliopsida</taxon>
        <taxon>Ranunculales</taxon>
        <taxon>Papaveraceae</taxon>
        <taxon>Papaveroideae</taxon>
        <taxon>Papaver</taxon>
    </lineage>
</organism>
<dbReference type="GO" id="GO:0006002">
    <property type="term" value="P:fructose 6-phosphate metabolic process"/>
    <property type="evidence" value="ECO:0007669"/>
    <property type="project" value="TreeGrafter"/>
</dbReference>
<evidence type="ECO:0000313" key="2">
    <source>
        <dbReference type="EMBL" id="KAI3904545.1"/>
    </source>
</evidence>
<gene>
    <name evidence="2" type="ORF">MKW98_014725</name>
</gene>
<dbReference type="SUPFAM" id="SSF56655">
    <property type="entry name" value="Carbohydrate phosphatase"/>
    <property type="match status" value="1"/>
</dbReference>